<sequence>MKIKTVVQKFQGSEAFFRCPICNQPFSLRETGSFLCANGHCFDLSGKGYVNFLSGCGTGAYYGKDLFESRRAVFEEGFYVPAAQTVRTLLQKHMPDGPRVVLDAGCGEGYYARMLSAEGWDVYAMDNAREAVLSACREPAAVRYMVADLANIPAAGGSAGAVLSILSPANYGEFARVLAPGGVLIKAVPGEDYLRELRRCVAAHLSRADYSNKKIIGHMAENADIADHQSLRYTLPVSGRQLEAFYRMTPLTSGVPIEQADLSQVREITIHMEIFAAFLPGGRKDHPRKR</sequence>
<dbReference type="EMBL" id="LSZW01000067">
    <property type="protein sequence ID" value="KXK64082.1"/>
    <property type="molecule type" value="Genomic_DNA"/>
</dbReference>
<comment type="caution">
    <text evidence="5">The sequence shown here is derived from an EMBL/GenBank/DDBJ whole genome shotgun (WGS) entry which is preliminary data.</text>
</comment>
<feature type="domain" description="23S rRNA (guanine(745)-N(1))-methyltransferase N-terminal" evidence="4">
    <location>
        <begin position="17"/>
        <end position="53"/>
    </location>
</feature>
<dbReference type="SUPFAM" id="SSF53335">
    <property type="entry name" value="S-adenosyl-L-methionine-dependent methyltransferases"/>
    <property type="match status" value="1"/>
</dbReference>
<dbReference type="Pfam" id="PF21302">
    <property type="entry name" value="Zn_ribbon_RlmA"/>
    <property type="match status" value="1"/>
</dbReference>
<dbReference type="Pfam" id="PF13649">
    <property type="entry name" value="Methyltransf_25"/>
    <property type="match status" value="1"/>
</dbReference>
<dbReference type="InterPro" id="IPR016718">
    <property type="entry name" value="rRNA_m1G-MeTrfase_A_prd"/>
</dbReference>
<dbReference type="InterPro" id="IPR029063">
    <property type="entry name" value="SAM-dependent_MTases_sf"/>
</dbReference>
<dbReference type="PATRIC" id="fig|626937.4.peg.3080"/>
<keyword evidence="1" id="KW-0862">Zinc</keyword>
<keyword evidence="5" id="KW-0808">Transferase</keyword>
<dbReference type="STRING" id="626937.HMPREF3293_03130"/>
<keyword evidence="5" id="KW-0489">Methyltransferase</keyword>
<feature type="binding site" evidence="2">
    <location>
        <position position="193"/>
    </location>
    <ligand>
        <name>S-adenosyl-L-methionine</name>
        <dbReference type="ChEBI" id="CHEBI:59789"/>
    </ligand>
</feature>
<feature type="binding site" evidence="1">
    <location>
        <position position="40"/>
    </location>
    <ligand>
        <name>Zn(2+)</name>
        <dbReference type="ChEBI" id="CHEBI:29105"/>
    </ligand>
</feature>
<dbReference type="Gene3D" id="3.40.50.150">
    <property type="entry name" value="Vaccinia Virus protein VP39"/>
    <property type="match status" value="1"/>
</dbReference>
<keyword evidence="2" id="KW-0949">S-adenosyl-L-methionine</keyword>
<dbReference type="GO" id="GO:0032259">
    <property type="term" value="P:methylation"/>
    <property type="evidence" value="ECO:0007669"/>
    <property type="project" value="UniProtKB-KW"/>
</dbReference>
<feature type="binding site" evidence="1">
    <location>
        <position position="36"/>
    </location>
    <ligand>
        <name>Zn(2+)</name>
        <dbReference type="ChEBI" id="CHEBI:29105"/>
    </ligand>
</feature>
<dbReference type="RefSeq" id="WP_066522784.1">
    <property type="nucleotide sequence ID" value="NZ_CABMOF010000010.1"/>
</dbReference>
<accession>A0A136Q066</accession>
<dbReference type="CDD" id="cd02440">
    <property type="entry name" value="AdoMet_MTases"/>
    <property type="match status" value="1"/>
</dbReference>
<organism evidence="5 6">
    <name type="scientific">Christensenella minuta</name>
    <dbReference type="NCBI Taxonomy" id="626937"/>
    <lineage>
        <taxon>Bacteria</taxon>
        <taxon>Bacillati</taxon>
        <taxon>Bacillota</taxon>
        <taxon>Clostridia</taxon>
        <taxon>Christensenellales</taxon>
        <taxon>Christensenellaceae</taxon>
        <taxon>Christensenella</taxon>
    </lineage>
</organism>
<feature type="binding site" evidence="2">
    <location>
        <position position="79"/>
    </location>
    <ligand>
        <name>S-adenosyl-L-methionine</name>
        <dbReference type="ChEBI" id="CHEBI:59789"/>
    </ligand>
</feature>
<evidence type="ECO:0000259" key="4">
    <source>
        <dbReference type="Pfam" id="PF21302"/>
    </source>
</evidence>
<dbReference type="AlphaFoldDB" id="A0A136Q066"/>
<dbReference type="PIRSF" id="PIRSF018249">
    <property type="entry name" value="MyrA_prd"/>
    <property type="match status" value="1"/>
</dbReference>
<keyword evidence="1" id="KW-0479">Metal-binding</keyword>
<dbReference type="KEGG" id="cmiu:B1H56_13625"/>
<protein>
    <submittedName>
        <fullName evidence="5">Methyltransferase domain protein</fullName>
    </submittedName>
</protein>
<evidence type="ECO:0000256" key="2">
    <source>
        <dbReference type="PIRSR" id="PIRSR018249-2"/>
    </source>
</evidence>
<feature type="domain" description="Methyltransferase" evidence="3">
    <location>
        <begin position="101"/>
        <end position="182"/>
    </location>
</feature>
<dbReference type="InterPro" id="IPR041698">
    <property type="entry name" value="Methyltransf_25"/>
</dbReference>
<dbReference type="Proteomes" id="UP000070366">
    <property type="component" value="Unassembled WGS sequence"/>
</dbReference>
<dbReference type="GO" id="GO:0046872">
    <property type="term" value="F:metal ion binding"/>
    <property type="evidence" value="ECO:0007669"/>
    <property type="project" value="UniProtKB-KW"/>
</dbReference>
<feature type="binding site" evidence="1">
    <location>
        <position position="19"/>
    </location>
    <ligand>
        <name>Zn(2+)</name>
        <dbReference type="ChEBI" id="CHEBI:29105"/>
    </ligand>
</feature>
<proteinExistence type="predicted"/>
<feature type="binding site" evidence="1">
    <location>
        <position position="22"/>
    </location>
    <ligand>
        <name>Zn(2+)</name>
        <dbReference type="ChEBI" id="CHEBI:29105"/>
    </ligand>
</feature>
<evidence type="ECO:0000256" key="1">
    <source>
        <dbReference type="PIRSR" id="PIRSR018249-1"/>
    </source>
</evidence>
<evidence type="ECO:0000313" key="6">
    <source>
        <dbReference type="Proteomes" id="UP000070366"/>
    </source>
</evidence>
<evidence type="ECO:0000259" key="3">
    <source>
        <dbReference type="Pfam" id="PF13649"/>
    </source>
</evidence>
<dbReference type="OrthoDB" id="5522265at2"/>
<dbReference type="InterPro" id="IPR048647">
    <property type="entry name" value="RlmA_N"/>
</dbReference>
<name>A0A136Q066_9FIRM</name>
<keyword evidence="6" id="KW-1185">Reference proteome</keyword>
<gene>
    <name evidence="5" type="ORF">HMPREF3293_03130</name>
</gene>
<feature type="binding site" evidence="2">
    <location>
        <begin position="108"/>
        <end position="109"/>
    </location>
    <ligand>
        <name>S-adenosyl-L-methionine</name>
        <dbReference type="ChEBI" id="CHEBI:59789"/>
    </ligand>
</feature>
<dbReference type="GO" id="GO:0008168">
    <property type="term" value="F:methyltransferase activity"/>
    <property type="evidence" value="ECO:0007669"/>
    <property type="project" value="UniProtKB-KW"/>
</dbReference>
<evidence type="ECO:0000313" key="5">
    <source>
        <dbReference type="EMBL" id="KXK64082.1"/>
    </source>
</evidence>
<reference evidence="5 6" key="1">
    <citation type="submission" date="2016-02" db="EMBL/GenBank/DDBJ databases">
        <authorList>
            <person name="Wen L."/>
            <person name="He K."/>
            <person name="Yang H."/>
        </authorList>
    </citation>
    <scope>NUCLEOTIDE SEQUENCE [LARGE SCALE GENOMIC DNA]</scope>
    <source>
        <strain evidence="5 6">DSM 22607</strain>
    </source>
</reference>